<sequence length="106" mass="11835">MLWGRSVNTSLLEEGRQSYHSITPNRRFAGPSTRAHVYVQKPELEQKQHGQWCSRVVFLAGSATDVKLPPFVVFTGVPGGPLSQEVFNQRFGASTVEHTVQKMHSV</sequence>
<keyword evidence="2" id="KW-1185">Reference proteome</keyword>
<evidence type="ECO:0000313" key="2">
    <source>
        <dbReference type="Proteomes" id="UP000198211"/>
    </source>
</evidence>
<name>A0A225WNP9_9STRA</name>
<dbReference type="OrthoDB" id="121385at2759"/>
<evidence type="ECO:0000313" key="1">
    <source>
        <dbReference type="EMBL" id="OWZ19291.1"/>
    </source>
</evidence>
<proteinExistence type="predicted"/>
<organism evidence="1 2">
    <name type="scientific">Phytophthora megakarya</name>
    <dbReference type="NCBI Taxonomy" id="4795"/>
    <lineage>
        <taxon>Eukaryota</taxon>
        <taxon>Sar</taxon>
        <taxon>Stramenopiles</taxon>
        <taxon>Oomycota</taxon>
        <taxon>Peronosporomycetes</taxon>
        <taxon>Peronosporales</taxon>
        <taxon>Peronosporaceae</taxon>
        <taxon>Phytophthora</taxon>
    </lineage>
</organism>
<dbReference type="AlphaFoldDB" id="A0A225WNP9"/>
<gene>
    <name evidence="1" type="ORF">PHMEG_0006491</name>
</gene>
<protein>
    <submittedName>
        <fullName evidence="1">Uncharacterized protein</fullName>
    </submittedName>
</protein>
<dbReference type="Proteomes" id="UP000198211">
    <property type="component" value="Unassembled WGS sequence"/>
</dbReference>
<dbReference type="STRING" id="4795.A0A225WNP9"/>
<dbReference type="EMBL" id="NBNE01000461">
    <property type="protein sequence ID" value="OWZ19291.1"/>
    <property type="molecule type" value="Genomic_DNA"/>
</dbReference>
<comment type="caution">
    <text evidence="1">The sequence shown here is derived from an EMBL/GenBank/DDBJ whole genome shotgun (WGS) entry which is preliminary data.</text>
</comment>
<accession>A0A225WNP9</accession>
<reference evidence="2" key="1">
    <citation type="submission" date="2017-03" db="EMBL/GenBank/DDBJ databases">
        <title>Phytopthora megakarya and P. palmivora, two closely related causual agents of cacao black pod achieved similar genome size and gene model numbers by different mechanisms.</title>
        <authorList>
            <person name="Ali S."/>
            <person name="Shao J."/>
            <person name="Larry D.J."/>
            <person name="Kronmiller B."/>
            <person name="Shen D."/>
            <person name="Strem M.D."/>
            <person name="Melnick R.L."/>
            <person name="Guiltinan M.J."/>
            <person name="Tyler B.M."/>
            <person name="Meinhardt L.W."/>
            <person name="Bailey B.A."/>
        </authorList>
    </citation>
    <scope>NUCLEOTIDE SEQUENCE [LARGE SCALE GENOMIC DNA]</scope>
    <source>
        <strain evidence="2">zdho120</strain>
    </source>
</reference>